<dbReference type="OrthoDB" id="9799092at2"/>
<evidence type="ECO:0000313" key="2">
    <source>
        <dbReference type="Proteomes" id="UP000319516"/>
    </source>
</evidence>
<dbReference type="InterPro" id="IPR007344">
    <property type="entry name" value="GrpB/CoaE"/>
</dbReference>
<dbReference type="PANTHER" id="PTHR34822:SF1">
    <property type="entry name" value="GRPB FAMILY PROTEIN"/>
    <property type="match status" value="1"/>
</dbReference>
<dbReference type="InterPro" id="IPR043519">
    <property type="entry name" value="NT_sf"/>
</dbReference>
<dbReference type="AlphaFoldDB" id="A0A542YN42"/>
<keyword evidence="1" id="KW-0808">Transferase</keyword>
<keyword evidence="2" id="KW-1185">Reference proteome</keyword>
<gene>
    <name evidence="1" type="ORF">FB467_0598</name>
</gene>
<sequence>MDGHCHVDSEMVELVQSRPAAWAQRFRGLASELRELVGAGVNIEHIGSTAVPDLPSKDVVDILVGVAPGQIRCVSDSLVDGRFILEGQRDGHSWLTRRESGRRVCVIHVVETDSRQWGRRIAFRDLLRTDADARAEYLRTKRAAEAGTSNWNDYTQAKTETVHRLLLRARPT</sequence>
<name>A0A542YN42_9MICO</name>
<dbReference type="RefSeq" id="WP_141783778.1">
    <property type="nucleotide sequence ID" value="NZ_BAAAIK010000003.1"/>
</dbReference>
<dbReference type="Pfam" id="PF04229">
    <property type="entry name" value="GrpB"/>
    <property type="match status" value="1"/>
</dbReference>
<dbReference type="Gene3D" id="3.30.460.10">
    <property type="entry name" value="Beta Polymerase, domain 2"/>
    <property type="match status" value="1"/>
</dbReference>
<evidence type="ECO:0000313" key="1">
    <source>
        <dbReference type="EMBL" id="TQL49523.1"/>
    </source>
</evidence>
<proteinExistence type="predicted"/>
<dbReference type="GO" id="GO:0016740">
    <property type="term" value="F:transferase activity"/>
    <property type="evidence" value="ECO:0007669"/>
    <property type="project" value="UniProtKB-KW"/>
</dbReference>
<protein>
    <submittedName>
        <fullName evidence="1">GrpB-like predicted nucleotidyltransferase (UPF0157 family)</fullName>
    </submittedName>
</protein>
<dbReference type="EMBL" id="VFOP01000001">
    <property type="protein sequence ID" value="TQL49523.1"/>
    <property type="molecule type" value="Genomic_DNA"/>
</dbReference>
<accession>A0A542YN42</accession>
<dbReference type="SUPFAM" id="SSF81301">
    <property type="entry name" value="Nucleotidyltransferase"/>
    <property type="match status" value="1"/>
</dbReference>
<comment type="caution">
    <text evidence="1">The sequence shown here is derived from an EMBL/GenBank/DDBJ whole genome shotgun (WGS) entry which is preliminary data.</text>
</comment>
<reference evidence="1 2" key="1">
    <citation type="submission" date="2019-06" db="EMBL/GenBank/DDBJ databases">
        <title>Sequencing the genomes of 1000 actinobacteria strains.</title>
        <authorList>
            <person name="Klenk H.-P."/>
        </authorList>
    </citation>
    <scope>NUCLEOTIDE SEQUENCE [LARGE SCALE GENOMIC DNA]</scope>
    <source>
        <strain evidence="1 2">DSM 12335</strain>
    </source>
</reference>
<dbReference type="Proteomes" id="UP000319516">
    <property type="component" value="Unassembled WGS sequence"/>
</dbReference>
<dbReference type="PANTHER" id="PTHR34822">
    <property type="entry name" value="GRPB DOMAIN PROTEIN (AFU_ORTHOLOGUE AFUA_1G01530)"/>
    <property type="match status" value="1"/>
</dbReference>
<organism evidence="1 2">
    <name type="scientific">Ornithinicoccus hortensis</name>
    <dbReference type="NCBI Taxonomy" id="82346"/>
    <lineage>
        <taxon>Bacteria</taxon>
        <taxon>Bacillati</taxon>
        <taxon>Actinomycetota</taxon>
        <taxon>Actinomycetes</taxon>
        <taxon>Micrococcales</taxon>
        <taxon>Intrasporangiaceae</taxon>
        <taxon>Ornithinicoccus</taxon>
    </lineage>
</organism>